<reference evidence="1 2" key="1">
    <citation type="submission" date="2017-04" db="EMBL/GenBank/DDBJ databases">
        <authorList>
            <person name="Afonso C.L."/>
            <person name="Miller P.J."/>
            <person name="Scott M.A."/>
            <person name="Spackman E."/>
            <person name="Goraichik I."/>
            <person name="Dimitrov K.M."/>
            <person name="Suarez D.L."/>
            <person name="Swayne D.E."/>
        </authorList>
    </citation>
    <scope>NUCLEOTIDE SEQUENCE [LARGE SCALE GENOMIC DNA]</scope>
    <source>
        <strain evidence="1 2">DSM 19625</strain>
    </source>
</reference>
<dbReference type="AlphaFoldDB" id="A0A1W2BA94"/>
<dbReference type="Gene3D" id="2.60.40.2340">
    <property type="match status" value="2"/>
</dbReference>
<name>A0A1W2BA94_9SPHI</name>
<gene>
    <name evidence="1" type="ORF">SAMN04488101_102238</name>
</gene>
<dbReference type="InterPro" id="IPR015915">
    <property type="entry name" value="Kelch-typ_b-propeller"/>
</dbReference>
<proteinExistence type="predicted"/>
<protein>
    <recommendedName>
        <fullName evidence="3">DUF5018 domain-containing protein</fullName>
    </recommendedName>
</protein>
<dbReference type="Gene3D" id="2.120.10.80">
    <property type="entry name" value="Kelch-type beta propeller"/>
    <property type="match status" value="1"/>
</dbReference>
<dbReference type="EMBL" id="FWYB01000002">
    <property type="protein sequence ID" value="SMC69700.1"/>
    <property type="molecule type" value="Genomic_DNA"/>
</dbReference>
<organism evidence="1 2">
    <name type="scientific">Pedobacter nyackensis</name>
    <dbReference type="NCBI Taxonomy" id="475255"/>
    <lineage>
        <taxon>Bacteria</taxon>
        <taxon>Pseudomonadati</taxon>
        <taxon>Bacteroidota</taxon>
        <taxon>Sphingobacteriia</taxon>
        <taxon>Sphingobacteriales</taxon>
        <taxon>Sphingobacteriaceae</taxon>
        <taxon>Pedobacter</taxon>
    </lineage>
</organism>
<dbReference type="STRING" id="475255.SAMN04488101_102238"/>
<dbReference type="RefSeq" id="WP_084287889.1">
    <property type="nucleotide sequence ID" value="NZ_FWYB01000002.1"/>
</dbReference>
<dbReference type="Proteomes" id="UP000192678">
    <property type="component" value="Unassembled WGS sequence"/>
</dbReference>
<accession>A0A1W2BA94</accession>
<evidence type="ECO:0000313" key="2">
    <source>
        <dbReference type="Proteomes" id="UP000192678"/>
    </source>
</evidence>
<evidence type="ECO:0008006" key="3">
    <source>
        <dbReference type="Google" id="ProtNLM"/>
    </source>
</evidence>
<evidence type="ECO:0000313" key="1">
    <source>
        <dbReference type="EMBL" id="SMC69700.1"/>
    </source>
</evidence>
<dbReference type="PROSITE" id="PS51257">
    <property type="entry name" value="PROKAR_LIPOPROTEIN"/>
    <property type="match status" value="1"/>
</dbReference>
<keyword evidence="2" id="KW-1185">Reference proteome</keyword>
<dbReference type="OrthoDB" id="789014at2"/>
<sequence>MKTIKNITFLLLLIVVTISAGCKKDQVMYGKGFESFKFVVKEANKPDQEYPGVITGDEIVVQLPTEVDVTNLKASFTIDNPRTIVQVGTEVQESGITEKDFTNPVSYNVKAEDKSRRNYSVRIEKKIAIKSFGFYAEDNPGLLADYDGIIKGLNINIPVPETVNINTLIARFETTAGVVLKVGSVTQENRKTANNFTDPVLYTLTEASLAAPFDFTVSISFIGRQWVLIGDNLTVPTAFGIKMAINPINNYPYFIYQRIGKDEDGIAIINDKKKVAVMGYNGTDWKNIGPSTGISEFRADVPGIAFDQEGTPFVAYKDYMNNEQKATVLKYNGASWTVVGSSRFTPIKVDYLSLAMTANDTPIISMAKNGTDQSGVPARGLYTMNYVNSTWSNITPPGGIPIFYNQIIRGLDNKIYIGLMDRSTGTNKPSLYVNNNNVWSAVGPTSFTAPDLMVGFQMVSVAVDKTGQAYLAYGVAPSSGRLVHVMKFNKSISAWQELGAPAPVGSEKDKFAIATDSDGTLYFAYATSSSVIVKTFNSSTNNWNSERRVIKEKVNEFDMQIALDGTVYIVASITSNSRTAVYKYAK</sequence>
<dbReference type="SUPFAM" id="SSF89372">
    <property type="entry name" value="Fucose-specific lectin"/>
    <property type="match status" value="1"/>
</dbReference>